<sequence length="96" mass="10874">MIAANKGPWWWLTTKDSCQKGLRAGKCFLKRTPFSSNENEILYLADEGVGVVLRAFPKDWQMPGTDSDNMGNFRSNSPKEDGCGVKHFYRVKIMTV</sequence>
<accession>A0AAE0VJM2</accession>
<reference evidence="1" key="2">
    <citation type="journal article" date="2021" name="Genome Biol. Evol.">
        <title>Developing a high-quality reference genome for a parasitic bivalve with doubly uniparental inheritance (Bivalvia: Unionida).</title>
        <authorList>
            <person name="Smith C.H."/>
        </authorList>
    </citation>
    <scope>NUCLEOTIDE SEQUENCE</scope>
    <source>
        <strain evidence="1">CHS0354</strain>
        <tissue evidence="1">Mantle</tissue>
    </source>
</reference>
<evidence type="ECO:0000313" key="1">
    <source>
        <dbReference type="EMBL" id="KAK3579165.1"/>
    </source>
</evidence>
<evidence type="ECO:0000313" key="2">
    <source>
        <dbReference type="Proteomes" id="UP001195483"/>
    </source>
</evidence>
<dbReference type="AlphaFoldDB" id="A0AAE0VJM2"/>
<dbReference type="EMBL" id="JAEAOA010001383">
    <property type="protein sequence ID" value="KAK3579165.1"/>
    <property type="molecule type" value="Genomic_DNA"/>
</dbReference>
<keyword evidence="2" id="KW-1185">Reference proteome</keyword>
<proteinExistence type="predicted"/>
<name>A0AAE0VJM2_9BIVA</name>
<dbReference type="Proteomes" id="UP001195483">
    <property type="component" value="Unassembled WGS sequence"/>
</dbReference>
<organism evidence="1 2">
    <name type="scientific">Potamilus streckersoni</name>
    <dbReference type="NCBI Taxonomy" id="2493646"/>
    <lineage>
        <taxon>Eukaryota</taxon>
        <taxon>Metazoa</taxon>
        <taxon>Spiralia</taxon>
        <taxon>Lophotrochozoa</taxon>
        <taxon>Mollusca</taxon>
        <taxon>Bivalvia</taxon>
        <taxon>Autobranchia</taxon>
        <taxon>Heteroconchia</taxon>
        <taxon>Palaeoheterodonta</taxon>
        <taxon>Unionida</taxon>
        <taxon>Unionoidea</taxon>
        <taxon>Unionidae</taxon>
        <taxon>Ambleminae</taxon>
        <taxon>Lampsilini</taxon>
        <taxon>Potamilus</taxon>
    </lineage>
</organism>
<protein>
    <submittedName>
        <fullName evidence="1">Uncharacterized protein</fullName>
    </submittedName>
</protein>
<comment type="caution">
    <text evidence="1">The sequence shown here is derived from an EMBL/GenBank/DDBJ whole genome shotgun (WGS) entry which is preliminary data.</text>
</comment>
<gene>
    <name evidence="1" type="ORF">CHS0354_022700</name>
</gene>
<reference evidence="1" key="3">
    <citation type="submission" date="2023-05" db="EMBL/GenBank/DDBJ databases">
        <authorList>
            <person name="Smith C.H."/>
        </authorList>
    </citation>
    <scope>NUCLEOTIDE SEQUENCE</scope>
    <source>
        <strain evidence="1">CHS0354</strain>
        <tissue evidence="1">Mantle</tissue>
    </source>
</reference>
<reference evidence="1" key="1">
    <citation type="journal article" date="2021" name="Genome Biol. Evol.">
        <title>A High-Quality Reference Genome for a Parasitic Bivalve with Doubly Uniparental Inheritance (Bivalvia: Unionida).</title>
        <authorList>
            <person name="Smith C.H."/>
        </authorList>
    </citation>
    <scope>NUCLEOTIDE SEQUENCE</scope>
    <source>
        <strain evidence="1">CHS0354</strain>
    </source>
</reference>